<comment type="catalytic activity">
    <reaction evidence="5">
        <text>3,5-bis(diphospho)-1D-myo-inositol 1,2,4,6-tetrakisphosphate + H2O = 3-diphospho-1D-myo-inositol 1,2,4,5,6-pentakisphosphate + phosphate + 2 H(+)</text>
        <dbReference type="Rhea" id="RHEA:56312"/>
        <dbReference type="ChEBI" id="CHEBI:15377"/>
        <dbReference type="ChEBI" id="CHEBI:15378"/>
        <dbReference type="ChEBI" id="CHEBI:43474"/>
        <dbReference type="ChEBI" id="CHEBI:140372"/>
        <dbReference type="ChEBI" id="CHEBI:140374"/>
        <dbReference type="EC" id="3.6.1.52"/>
    </reaction>
    <physiologicalReaction direction="left-to-right" evidence="5">
        <dbReference type="Rhea" id="RHEA:56313"/>
    </physiologicalReaction>
</comment>
<evidence type="ECO:0000256" key="3">
    <source>
        <dbReference type="ARBA" id="ARBA00044949"/>
    </source>
</evidence>
<feature type="domain" description="Tyrosine specific protein phosphatases" evidence="10">
    <location>
        <begin position="194"/>
        <end position="236"/>
    </location>
</feature>
<dbReference type="Pfam" id="PF03162">
    <property type="entry name" value="Y_phosphatase2"/>
    <property type="match status" value="1"/>
</dbReference>
<feature type="domain" description="Tyrosine-protein phosphatase" evidence="9">
    <location>
        <begin position="131"/>
        <end position="280"/>
    </location>
</feature>
<dbReference type="PROSITE" id="PS50056">
    <property type="entry name" value="TYR_PHOSPHATASE_2"/>
    <property type="match status" value="1"/>
</dbReference>
<dbReference type="InterPro" id="IPR004861">
    <property type="entry name" value="Siw14-like"/>
</dbReference>
<evidence type="ECO:0000256" key="8">
    <source>
        <dbReference type="SAM" id="MobiDB-lite"/>
    </source>
</evidence>
<dbReference type="EC" id="3.6.1.52" evidence="1"/>
<evidence type="ECO:0000256" key="5">
    <source>
        <dbReference type="ARBA" id="ARBA00047562"/>
    </source>
</evidence>
<dbReference type="CDD" id="cd14528">
    <property type="entry name" value="PFA-DSP_Siw14"/>
    <property type="match status" value="1"/>
</dbReference>
<dbReference type="PROSITE" id="PS00383">
    <property type="entry name" value="TYR_PHOSPHATASE_1"/>
    <property type="match status" value="1"/>
</dbReference>
<accession>A0A8X7NS86</accession>
<dbReference type="PROSITE" id="PS50054">
    <property type="entry name" value="TYR_PHOSPHATASE_DUAL"/>
    <property type="match status" value="1"/>
</dbReference>
<evidence type="ECO:0000259" key="10">
    <source>
        <dbReference type="PROSITE" id="PS50056"/>
    </source>
</evidence>
<organism evidence="11 12">
    <name type="scientific">Candida parapsilosis</name>
    <name type="common">Yeast</name>
    <dbReference type="NCBI Taxonomy" id="5480"/>
    <lineage>
        <taxon>Eukaryota</taxon>
        <taxon>Fungi</taxon>
        <taxon>Dikarya</taxon>
        <taxon>Ascomycota</taxon>
        <taxon>Saccharomycotina</taxon>
        <taxon>Pichiomycetes</taxon>
        <taxon>Debaryomycetaceae</taxon>
        <taxon>Candida/Lodderomyces clade</taxon>
        <taxon>Candida</taxon>
    </lineage>
</organism>
<evidence type="ECO:0000256" key="4">
    <source>
        <dbReference type="ARBA" id="ARBA00047342"/>
    </source>
</evidence>
<dbReference type="InterPro" id="IPR016130">
    <property type="entry name" value="Tyr_Pase_AS"/>
</dbReference>
<dbReference type="InterPro" id="IPR029021">
    <property type="entry name" value="Prot-tyrosine_phosphatase-like"/>
</dbReference>
<comment type="catalytic activity">
    <reaction evidence="4">
        <text>5-diphospho-1D-myo-inositol 1,2,3,4,6-pentakisphosphate + H2O = 1D-myo-inositol hexakisphosphate + phosphate + H(+)</text>
        <dbReference type="Rhea" id="RHEA:22384"/>
        <dbReference type="ChEBI" id="CHEBI:15377"/>
        <dbReference type="ChEBI" id="CHEBI:15378"/>
        <dbReference type="ChEBI" id="CHEBI:43474"/>
        <dbReference type="ChEBI" id="CHEBI:58130"/>
        <dbReference type="ChEBI" id="CHEBI:58628"/>
        <dbReference type="EC" id="3.6.1.52"/>
    </reaction>
    <physiologicalReaction direction="left-to-right" evidence="4">
        <dbReference type="Rhea" id="RHEA:22385"/>
    </physiologicalReaction>
</comment>
<dbReference type="GO" id="GO:0016791">
    <property type="term" value="F:phosphatase activity"/>
    <property type="evidence" value="ECO:0007669"/>
    <property type="project" value="InterPro"/>
</dbReference>
<dbReference type="InterPro" id="IPR020428">
    <property type="entry name" value="PFA-DSPs"/>
</dbReference>
<feature type="compositionally biased region" description="Basic and acidic residues" evidence="8">
    <location>
        <begin position="54"/>
        <end position="66"/>
    </location>
</feature>
<evidence type="ECO:0000256" key="7">
    <source>
        <dbReference type="ARBA" id="ARBA00048424"/>
    </source>
</evidence>
<dbReference type="InterPro" id="IPR000387">
    <property type="entry name" value="Tyr_Pase_dom"/>
</dbReference>
<feature type="compositionally biased region" description="Acidic residues" evidence="8">
    <location>
        <begin position="67"/>
        <end position="79"/>
    </location>
</feature>
<dbReference type="SUPFAM" id="SSF52799">
    <property type="entry name" value="(Phosphotyrosine protein) phosphatases II"/>
    <property type="match status" value="1"/>
</dbReference>
<evidence type="ECO:0000256" key="2">
    <source>
        <dbReference type="ARBA" id="ARBA00022801"/>
    </source>
</evidence>
<comment type="caution">
    <text evidence="11">The sequence shown here is derived from an EMBL/GenBank/DDBJ whole genome shotgun (WGS) entry which is preliminary data.</text>
</comment>
<evidence type="ECO:0000313" key="12">
    <source>
        <dbReference type="Proteomes" id="UP000590412"/>
    </source>
</evidence>
<reference evidence="11" key="1">
    <citation type="submission" date="2020-03" db="EMBL/GenBank/DDBJ databases">
        <title>FDA dAtabase for Regulatory Grade micrObial Sequences (FDA-ARGOS): Supporting development and validation of Infectious Disease Dx tests.</title>
        <authorList>
            <person name="Campos J."/>
            <person name="Goldberg B."/>
            <person name="Tallon L."/>
            <person name="Sadzewicz L."/>
            <person name="Vavikolanu K."/>
            <person name="Mehta A."/>
            <person name="Aluvathingal J."/>
            <person name="Nadendla S."/>
            <person name="Nandy P."/>
            <person name="Geyer C."/>
            <person name="Yan Y."/>
            <person name="Sichtig H."/>
        </authorList>
    </citation>
    <scope>NUCLEOTIDE SEQUENCE [LARGE SCALE GENOMIC DNA]</scope>
    <source>
        <strain evidence="11">FDAARGOS_652</strain>
    </source>
</reference>
<dbReference type="GO" id="GO:0052840">
    <property type="term" value="F:inositol diphosphate tetrakisphosphate diphosphatase activity"/>
    <property type="evidence" value="ECO:0007669"/>
    <property type="project" value="TreeGrafter"/>
</dbReference>
<dbReference type="OrthoDB" id="6375174at2759"/>
<evidence type="ECO:0000313" key="11">
    <source>
        <dbReference type="EMBL" id="KAF6058738.1"/>
    </source>
</evidence>
<dbReference type="FunFam" id="3.90.190.10:FF:000024">
    <property type="entry name" value="probable tyrosine-protein phosphatase At1g05000"/>
    <property type="match status" value="1"/>
</dbReference>
<evidence type="ECO:0000259" key="9">
    <source>
        <dbReference type="PROSITE" id="PS50054"/>
    </source>
</evidence>
<dbReference type="PANTHER" id="PTHR31126:SF48">
    <property type="entry name" value="INOSITOL PHOSPHATASE SIW14"/>
    <property type="match status" value="1"/>
</dbReference>
<evidence type="ECO:0000256" key="1">
    <source>
        <dbReference type="ARBA" id="ARBA00012527"/>
    </source>
</evidence>
<dbReference type="InterPro" id="IPR020422">
    <property type="entry name" value="TYR_PHOSPHATASE_DUAL_dom"/>
</dbReference>
<dbReference type="Gene3D" id="3.90.190.10">
    <property type="entry name" value="Protein tyrosine phosphatase superfamily"/>
    <property type="match status" value="1"/>
</dbReference>
<keyword evidence="2" id="KW-0378">Hydrolase</keyword>
<protein>
    <recommendedName>
        <fullName evidence="1">diphosphoinositol-polyphosphate diphosphatase</fullName>
        <ecNumber evidence="1">3.6.1.52</ecNumber>
    </recommendedName>
</protein>
<gene>
    <name evidence="11" type="ORF">FOB60_000320</name>
</gene>
<sequence>MTENADGPFQMDEDISGLPNDNAGGESIYNGIGASASTLADNTDTSLRSTLDQLKLHENENEAKTTEDEEEKIYDEDADDKLDINLQKKLQLEYEEQQKRLKNTNETTNMTDAETHHDFDVEDQELTPPENFALVIGSIYRSSFPQPANFSFLKQLKLKSVLCLIPEEYPELQQRFFETHNVKLFQLGMSGNKEPFVKISSDLITQAIKIVLDPENQPILIHCNRGKHRTGCLIGVLRRLQNWSKTIIFDEYRKFAAPKERPMDQQFIELYDDRHIKEYCNERGLLPLKWG</sequence>
<comment type="similarity">
    <text evidence="3">Belongs to the protein-tyrosine phosphatase family. Atypical dual-specificity phosphatase Siw14-like subfamily.</text>
</comment>
<dbReference type="AlphaFoldDB" id="A0A8X7NS86"/>
<feature type="region of interest" description="Disordered" evidence="8">
    <location>
        <begin position="1"/>
        <end position="31"/>
    </location>
</feature>
<dbReference type="PANTHER" id="PTHR31126">
    <property type="entry name" value="TYROSINE-PROTEIN PHOSPHATASE"/>
    <property type="match status" value="1"/>
</dbReference>
<proteinExistence type="inferred from homology"/>
<evidence type="ECO:0000256" key="6">
    <source>
        <dbReference type="ARBA" id="ARBA00047927"/>
    </source>
</evidence>
<comment type="catalytic activity">
    <reaction evidence="7">
        <text>6-diphospho-1D-myo-inositol pentakisphosphate + H2O = 1D-myo-inositol hexakisphosphate + phosphate + H(+)</text>
        <dbReference type="Rhea" id="RHEA:79703"/>
        <dbReference type="ChEBI" id="CHEBI:15377"/>
        <dbReference type="ChEBI" id="CHEBI:15378"/>
        <dbReference type="ChEBI" id="CHEBI:43474"/>
        <dbReference type="ChEBI" id="CHEBI:58130"/>
        <dbReference type="ChEBI" id="CHEBI:230534"/>
        <dbReference type="EC" id="3.6.1.52"/>
    </reaction>
    <physiologicalReaction direction="left-to-right" evidence="7">
        <dbReference type="Rhea" id="RHEA:79704"/>
    </physiologicalReaction>
</comment>
<dbReference type="GO" id="GO:0005737">
    <property type="term" value="C:cytoplasm"/>
    <property type="evidence" value="ECO:0007669"/>
    <property type="project" value="TreeGrafter"/>
</dbReference>
<name>A0A8X7NS86_CANPA</name>
<dbReference type="EMBL" id="JABWAB010000001">
    <property type="protein sequence ID" value="KAF6058738.1"/>
    <property type="molecule type" value="Genomic_DNA"/>
</dbReference>
<comment type="catalytic activity">
    <reaction evidence="6">
        <text>1,5-bis(diphospho)-1D-myo-inositol 2,3,4,6-tetrakisphosphate + H2O = 1-diphospho-1D-myo-inositol 2,3,4,5,6-pentakisphosphate + phosphate + 2 H(+)</text>
        <dbReference type="Rhea" id="RHEA:79699"/>
        <dbReference type="ChEBI" id="CHEBI:15377"/>
        <dbReference type="ChEBI" id="CHEBI:15378"/>
        <dbReference type="ChEBI" id="CHEBI:43474"/>
        <dbReference type="ChEBI" id="CHEBI:74946"/>
        <dbReference type="ChEBI" id="CHEBI:77983"/>
        <dbReference type="EC" id="3.6.1.52"/>
    </reaction>
    <physiologicalReaction direction="left-to-right" evidence="6">
        <dbReference type="Rhea" id="RHEA:79700"/>
    </physiologicalReaction>
</comment>
<feature type="region of interest" description="Disordered" evidence="8">
    <location>
        <begin position="51"/>
        <end position="79"/>
    </location>
</feature>
<dbReference type="PRINTS" id="PR01911">
    <property type="entry name" value="PFDSPHPHTASE"/>
</dbReference>
<dbReference type="Proteomes" id="UP000590412">
    <property type="component" value="Unassembled WGS sequence"/>
</dbReference>